<dbReference type="EMBL" id="JAEEAQ010000052">
    <property type="protein sequence ID" value="MBI0313049.1"/>
    <property type="molecule type" value="Genomic_DNA"/>
</dbReference>
<sequence length="159" mass="17351">MRLNWKGDQVGGGETRPEPQTLQEKIIYLLEETFPDGPPSDREFSRMVEARGGALSHSYFGRLRKGEVDNTKVSDDILKALGLGFGVAWQFFKDESDVAHDAVAALAFLAMKRSGDITGIAGRGVGDQGLTPELLNFAMSLVDEAKAKHQARAAKTEEK</sequence>
<evidence type="ECO:0008006" key="3">
    <source>
        <dbReference type="Google" id="ProtNLM"/>
    </source>
</evidence>
<reference evidence="1 2" key="1">
    <citation type="submission" date="2020-12" db="EMBL/GenBank/DDBJ databases">
        <authorList>
            <person name="Kusuma A.B."/>
            <person name="Nouioui I."/>
            <person name="Goodfellow M."/>
        </authorList>
    </citation>
    <scope>NUCLEOTIDE SEQUENCE [LARGE SCALE GENOMIC DNA]</scope>
    <source>
        <strain evidence="1 2">DSM 41764</strain>
    </source>
</reference>
<dbReference type="RefSeq" id="WP_198276243.1">
    <property type="nucleotide sequence ID" value="NZ_JAEEAQ010000052.1"/>
</dbReference>
<evidence type="ECO:0000313" key="2">
    <source>
        <dbReference type="Proteomes" id="UP000638849"/>
    </source>
</evidence>
<dbReference type="Gene3D" id="1.10.260.40">
    <property type="entry name" value="lambda repressor-like DNA-binding domains"/>
    <property type="match status" value="1"/>
</dbReference>
<keyword evidence="2" id="KW-1185">Reference proteome</keyword>
<proteinExistence type="predicted"/>
<comment type="caution">
    <text evidence="1">The sequence shown here is derived from an EMBL/GenBank/DDBJ whole genome shotgun (WGS) entry which is preliminary data.</text>
</comment>
<evidence type="ECO:0000313" key="1">
    <source>
        <dbReference type="EMBL" id="MBI0313049.1"/>
    </source>
</evidence>
<gene>
    <name evidence="1" type="ORF">JBF12_08595</name>
</gene>
<name>A0ABS0R6Q7_9ACTN</name>
<accession>A0ABS0R6Q7</accession>
<dbReference type="Proteomes" id="UP000638849">
    <property type="component" value="Unassembled WGS sequence"/>
</dbReference>
<dbReference type="InterPro" id="IPR010982">
    <property type="entry name" value="Lambda_DNA-bd_dom_sf"/>
</dbReference>
<organism evidence="1 2">
    <name type="scientific">Streptomyces javensis</name>
    <dbReference type="NCBI Taxonomy" id="114698"/>
    <lineage>
        <taxon>Bacteria</taxon>
        <taxon>Bacillati</taxon>
        <taxon>Actinomycetota</taxon>
        <taxon>Actinomycetes</taxon>
        <taxon>Kitasatosporales</taxon>
        <taxon>Streptomycetaceae</taxon>
        <taxon>Streptomyces</taxon>
        <taxon>Streptomyces violaceusniger group</taxon>
    </lineage>
</organism>
<protein>
    <recommendedName>
        <fullName evidence="3">XRE family transcriptional regulator</fullName>
    </recommendedName>
</protein>